<evidence type="ECO:0000313" key="4">
    <source>
        <dbReference type="Proteomes" id="UP000032180"/>
    </source>
</evidence>
<protein>
    <recommendedName>
        <fullName evidence="2">F-box domain-containing protein</fullName>
    </recommendedName>
</protein>
<dbReference type="Gramene" id="LPERR12G11290.1">
    <property type="protein sequence ID" value="LPERR12G11290.1"/>
    <property type="gene ID" value="LPERR12G11290"/>
</dbReference>
<organism evidence="3 4">
    <name type="scientific">Leersia perrieri</name>
    <dbReference type="NCBI Taxonomy" id="77586"/>
    <lineage>
        <taxon>Eukaryota</taxon>
        <taxon>Viridiplantae</taxon>
        <taxon>Streptophyta</taxon>
        <taxon>Embryophyta</taxon>
        <taxon>Tracheophyta</taxon>
        <taxon>Spermatophyta</taxon>
        <taxon>Magnoliopsida</taxon>
        <taxon>Liliopsida</taxon>
        <taxon>Poales</taxon>
        <taxon>Poaceae</taxon>
        <taxon>BOP clade</taxon>
        <taxon>Oryzoideae</taxon>
        <taxon>Oryzeae</taxon>
        <taxon>Oryzinae</taxon>
        <taxon>Leersia</taxon>
    </lineage>
</organism>
<dbReference type="STRING" id="77586.A0A0D9XZR8"/>
<reference evidence="3 4" key="1">
    <citation type="submission" date="2012-08" db="EMBL/GenBank/DDBJ databases">
        <title>Oryza genome evolution.</title>
        <authorList>
            <person name="Wing R.A."/>
        </authorList>
    </citation>
    <scope>NUCLEOTIDE SEQUENCE</scope>
</reference>
<name>A0A0D9XZR8_9ORYZ</name>
<reference evidence="3" key="3">
    <citation type="submission" date="2015-04" db="UniProtKB">
        <authorList>
            <consortium name="EnsemblPlants"/>
        </authorList>
    </citation>
    <scope>IDENTIFICATION</scope>
</reference>
<dbReference type="AlphaFoldDB" id="A0A0D9XZR8"/>
<dbReference type="InterPro" id="IPR036047">
    <property type="entry name" value="F-box-like_dom_sf"/>
</dbReference>
<accession>A0A0D9XZR8</accession>
<keyword evidence="4" id="KW-1185">Reference proteome</keyword>
<dbReference type="HOGENOM" id="CLU_651088_0_0_1"/>
<dbReference type="Pfam" id="PF12937">
    <property type="entry name" value="F-box-like"/>
    <property type="match status" value="1"/>
</dbReference>
<dbReference type="SUPFAM" id="SSF81383">
    <property type="entry name" value="F-box domain"/>
    <property type="match status" value="1"/>
</dbReference>
<evidence type="ECO:0000313" key="3">
    <source>
        <dbReference type="EnsemblPlants" id="LPERR12G11290.1"/>
    </source>
</evidence>
<reference evidence="4" key="2">
    <citation type="submission" date="2013-12" db="EMBL/GenBank/DDBJ databases">
        <authorList>
            <person name="Yu Y."/>
            <person name="Lee S."/>
            <person name="de Baynast K."/>
            <person name="Wissotski M."/>
            <person name="Liu L."/>
            <person name="Talag J."/>
            <person name="Goicoechea J."/>
            <person name="Angelova A."/>
            <person name="Jetty R."/>
            <person name="Kudrna D."/>
            <person name="Golser W."/>
            <person name="Rivera L."/>
            <person name="Zhang J."/>
            <person name="Wing R."/>
        </authorList>
    </citation>
    <scope>NUCLEOTIDE SEQUENCE</scope>
</reference>
<feature type="region of interest" description="Disordered" evidence="1">
    <location>
        <begin position="206"/>
        <end position="229"/>
    </location>
</feature>
<dbReference type="eggNOG" id="ENOG502QTTY">
    <property type="taxonomic scope" value="Eukaryota"/>
</dbReference>
<proteinExistence type="predicted"/>
<dbReference type="EnsemblPlants" id="LPERR12G11290.1">
    <property type="protein sequence ID" value="LPERR12G11290.1"/>
    <property type="gene ID" value="LPERR12G11290"/>
</dbReference>
<evidence type="ECO:0000259" key="2">
    <source>
        <dbReference type="Pfam" id="PF12937"/>
    </source>
</evidence>
<evidence type="ECO:0000256" key="1">
    <source>
        <dbReference type="SAM" id="MobiDB-lite"/>
    </source>
</evidence>
<feature type="domain" description="F-box" evidence="2">
    <location>
        <begin position="13"/>
        <end position="52"/>
    </location>
</feature>
<dbReference type="Proteomes" id="UP000032180">
    <property type="component" value="Chromosome 12"/>
</dbReference>
<dbReference type="Gene3D" id="1.20.1280.50">
    <property type="match status" value="1"/>
</dbReference>
<dbReference type="InterPro" id="IPR001810">
    <property type="entry name" value="F-box_dom"/>
</dbReference>
<feature type="compositionally biased region" description="Basic residues" evidence="1">
    <location>
        <begin position="215"/>
        <end position="226"/>
    </location>
</feature>
<sequence length="400" mass="42717">METLPAAAAGTVLEDLPEDALLSILALLSPPDAAAAACACRRLAAAASSPSLPLALALRLGLPLPRPLLAGGDADPAAAARILRSLHRLRRLLGLWRRLPSTSVSRSASSSSLAAFEWAPRGTLAASLLAPSPHGLAVAKSPFVTLSIDESGDTVAAAVGEDGPVCVNFVGNNHIVVEPAAASSGEDDDEALERGSPPEVVYMHFANRRSPGAGSRKRSKQGRRRGRGMEAEHFVRIADAEPTEARPLQGLWKGISESRTLEFYLVTYDDIGGITCRQVSDTRGQTSGFTPIFWTINTTFIEQPFSEKELDHYSGREHIQGVNSDHSGTENRAVSRILCIHSSYDVVDPHLSAPLDDMRNVEGRIWLYEDGTFGFGFAGSNSIIDLKHVSSNGCILDALH</sequence>